<evidence type="ECO:0000313" key="12">
    <source>
        <dbReference type="EMBL" id="KAH7130378.1"/>
    </source>
</evidence>
<dbReference type="GO" id="GO:0008408">
    <property type="term" value="F:3'-5' exonuclease activity"/>
    <property type="evidence" value="ECO:0007669"/>
    <property type="project" value="InterPro"/>
</dbReference>
<evidence type="ECO:0000256" key="10">
    <source>
        <dbReference type="SAM" id="MobiDB-lite"/>
    </source>
</evidence>
<dbReference type="InterPro" id="IPR047021">
    <property type="entry name" value="REXO1/3/4-like"/>
</dbReference>
<feature type="compositionally biased region" description="Low complexity" evidence="10">
    <location>
        <begin position="64"/>
        <end position="78"/>
    </location>
</feature>
<comment type="subcellular location">
    <subcellularLocation>
        <location evidence="1">Nucleus</location>
    </subcellularLocation>
</comment>
<evidence type="ECO:0000256" key="5">
    <source>
        <dbReference type="ARBA" id="ARBA00022722"/>
    </source>
</evidence>
<protein>
    <recommendedName>
        <fullName evidence="3">RNA exonuclease 4</fullName>
    </recommendedName>
</protein>
<dbReference type="InterPro" id="IPR013520">
    <property type="entry name" value="Ribonucl_H"/>
</dbReference>
<keyword evidence="4" id="KW-0698">rRNA processing</keyword>
<dbReference type="Pfam" id="PF00929">
    <property type="entry name" value="RNase_T"/>
    <property type="match status" value="1"/>
</dbReference>
<dbReference type="OrthoDB" id="8191639at2759"/>
<proteinExistence type="inferred from homology"/>
<dbReference type="Gene3D" id="3.30.420.10">
    <property type="entry name" value="Ribonuclease H-like superfamily/Ribonuclease H"/>
    <property type="match status" value="1"/>
</dbReference>
<evidence type="ECO:0000259" key="11">
    <source>
        <dbReference type="SMART" id="SM00479"/>
    </source>
</evidence>
<dbReference type="PANTHER" id="PTHR12801:SF45">
    <property type="entry name" value="RNA EXONUCLEASE 4"/>
    <property type="match status" value="1"/>
</dbReference>
<feature type="compositionally biased region" description="Low complexity" evidence="10">
    <location>
        <begin position="18"/>
        <end position="32"/>
    </location>
</feature>
<gene>
    <name evidence="12" type="ORF">B0J11DRAFT_250867</name>
</gene>
<dbReference type="FunFam" id="3.30.420.10:FF:000007">
    <property type="entry name" value="Interferon-stimulated exonuclease gene 20"/>
    <property type="match status" value="1"/>
</dbReference>
<keyword evidence="6" id="KW-0378">Hydrolase</keyword>
<keyword evidence="13" id="KW-1185">Reference proteome</keyword>
<dbReference type="Proteomes" id="UP000700596">
    <property type="component" value="Unassembled WGS sequence"/>
</dbReference>
<evidence type="ECO:0000256" key="2">
    <source>
        <dbReference type="ARBA" id="ARBA00010489"/>
    </source>
</evidence>
<dbReference type="InterPro" id="IPR037431">
    <property type="entry name" value="REX4_DEDDh_dom"/>
</dbReference>
<dbReference type="GO" id="GO:0006364">
    <property type="term" value="P:rRNA processing"/>
    <property type="evidence" value="ECO:0007669"/>
    <property type="project" value="UniProtKB-KW"/>
</dbReference>
<keyword evidence="5" id="KW-0540">Nuclease</keyword>
<dbReference type="AlphaFoldDB" id="A0A9P9E3I0"/>
<dbReference type="SMART" id="SM00479">
    <property type="entry name" value="EXOIII"/>
    <property type="match status" value="1"/>
</dbReference>
<comment type="caution">
    <text evidence="12">The sequence shown here is derived from an EMBL/GenBank/DDBJ whole genome shotgun (WGS) entry which is preliminary data.</text>
</comment>
<organism evidence="12 13">
    <name type="scientific">Dendryphion nanum</name>
    <dbReference type="NCBI Taxonomy" id="256645"/>
    <lineage>
        <taxon>Eukaryota</taxon>
        <taxon>Fungi</taxon>
        <taxon>Dikarya</taxon>
        <taxon>Ascomycota</taxon>
        <taxon>Pezizomycotina</taxon>
        <taxon>Dothideomycetes</taxon>
        <taxon>Pleosporomycetidae</taxon>
        <taxon>Pleosporales</taxon>
        <taxon>Torulaceae</taxon>
        <taxon>Dendryphion</taxon>
    </lineage>
</organism>
<dbReference type="PANTHER" id="PTHR12801">
    <property type="entry name" value="RNA EXONUCLEASE REXO1 / RECO3 FAMILY MEMBER-RELATED"/>
    <property type="match status" value="1"/>
</dbReference>
<evidence type="ECO:0000256" key="3">
    <source>
        <dbReference type="ARBA" id="ARBA00016937"/>
    </source>
</evidence>
<accession>A0A9P9E3I0</accession>
<keyword evidence="8" id="KW-0539">Nucleus</keyword>
<sequence length="358" mass="39689">MAPIELANLSSNWKRLQKTLQSSKPSTTTSSRTLKEEEESAHGILKRKRATKVNGEHVNTNGRSIGVSSSSTSLLSKHPSSRKRQKMEEPVSIGASTKHVDSRSLSRSISMPSLKKPTLLSDSKAASTSVSILAPSPDHPDIENEGVSSTALPGKYIALDCEMVGTGPEPDRDSALARVSVVNFHGHQIYDSYVQVKVPITDYRTKVSGIESRHMRKDYARSFKEVQEDMRMLLQNRILVGHAVKNDLDVLVLKHDKRFTRDTSKYSKFRELAPIPGRTPGLKHLVEKLLGVEIQVGAHSSVEDARATMALFRLEKEGFDAEILKLYGQIKLGTNGTEKETDGPAKKKNKKKKKKKKN</sequence>
<dbReference type="GO" id="GO:0005634">
    <property type="term" value="C:nucleus"/>
    <property type="evidence" value="ECO:0007669"/>
    <property type="project" value="UniProtKB-SubCell"/>
</dbReference>
<comment type="function">
    <text evidence="9">Exoribonuclease involved in ribosome biosynthesis. Involved in the processing of ITS1, the internal transcribed spacer localized between the 18S and 5.8S rRNAs.</text>
</comment>
<dbReference type="SUPFAM" id="SSF53098">
    <property type="entry name" value="Ribonuclease H-like"/>
    <property type="match status" value="1"/>
</dbReference>
<feature type="compositionally biased region" description="Basic residues" evidence="10">
    <location>
        <begin position="346"/>
        <end position="358"/>
    </location>
</feature>
<comment type="similarity">
    <text evidence="2">Belongs to the REXO4 family.</text>
</comment>
<reference evidence="12" key="1">
    <citation type="journal article" date="2021" name="Nat. Commun.">
        <title>Genetic determinants of endophytism in the Arabidopsis root mycobiome.</title>
        <authorList>
            <person name="Mesny F."/>
            <person name="Miyauchi S."/>
            <person name="Thiergart T."/>
            <person name="Pickel B."/>
            <person name="Atanasova L."/>
            <person name="Karlsson M."/>
            <person name="Huettel B."/>
            <person name="Barry K.W."/>
            <person name="Haridas S."/>
            <person name="Chen C."/>
            <person name="Bauer D."/>
            <person name="Andreopoulos W."/>
            <person name="Pangilinan J."/>
            <person name="LaButti K."/>
            <person name="Riley R."/>
            <person name="Lipzen A."/>
            <person name="Clum A."/>
            <person name="Drula E."/>
            <person name="Henrissat B."/>
            <person name="Kohler A."/>
            <person name="Grigoriev I.V."/>
            <person name="Martin F.M."/>
            <person name="Hacquard S."/>
        </authorList>
    </citation>
    <scope>NUCLEOTIDE SEQUENCE</scope>
    <source>
        <strain evidence="12">MPI-CAGE-CH-0243</strain>
    </source>
</reference>
<feature type="domain" description="Exonuclease" evidence="11">
    <location>
        <begin position="155"/>
        <end position="321"/>
    </location>
</feature>
<feature type="region of interest" description="Disordered" evidence="10">
    <location>
        <begin position="17"/>
        <end position="110"/>
    </location>
</feature>
<keyword evidence="7 12" id="KW-0269">Exonuclease</keyword>
<dbReference type="InterPro" id="IPR036397">
    <property type="entry name" value="RNaseH_sf"/>
</dbReference>
<feature type="region of interest" description="Disordered" evidence="10">
    <location>
        <begin position="334"/>
        <end position="358"/>
    </location>
</feature>
<dbReference type="EMBL" id="JAGMWT010000004">
    <property type="protein sequence ID" value="KAH7130378.1"/>
    <property type="molecule type" value="Genomic_DNA"/>
</dbReference>
<name>A0A9P9E3I0_9PLEO</name>
<evidence type="ECO:0000256" key="8">
    <source>
        <dbReference type="ARBA" id="ARBA00023242"/>
    </source>
</evidence>
<dbReference type="GO" id="GO:0003676">
    <property type="term" value="F:nucleic acid binding"/>
    <property type="evidence" value="ECO:0007669"/>
    <property type="project" value="InterPro"/>
</dbReference>
<dbReference type="CDD" id="cd06144">
    <property type="entry name" value="REX4_like"/>
    <property type="match status" value="1"/>
</dbReference>
<evidence type="ECO:0000256" key="6">
    <source>
        <dbReference type="ARBA" id="ARBA00022801"/>
    </source>
</evidence>
<evidence type="ECO:0000313" key="13">
    <source>
        <dbReference type="Proteomes" id="UP000700596"/>
    </source>
</evidence>
<dbReference type="InterPro" id="IPR012337">
    <property type="entry name" value="RNaseH-like_sf"/>
</dbReference>
<dbReference type="GO" id="GO:0000027">
    <property type="term" value="P:ribosomal large subunit assembly"/>
    <property type="evidence" value="ECO:0007669"/>
    <property type="project" value="TreeGrafter"/>
</dbReference>
<evidence type="ECO:0000256" key="4">
    <source>
        <dbReference type="ARBA" id="ARBA00022552"/>
    </source>
</evidence>
<evidence type="ECO:0000256" key="1">
    <source>
        <dbReference type="ARBA" id="ARBA00004123"/>
    </source>
</evidence>
<evidence type="ECO:0000256" key="7">
    <source>
        <dbReference type="ARBA" id="ARBA00022839"/>
    </source>
</evidence>
<evidence type="ECO:0000256" key="9">
    <source>
        <dbReference type="ARBA" id="ARBA00025599"/>
    </source>
</evidence>